<gene>
    <name evidence="1" type="ORF">DQ392_00940</name>
</gene>
<name>A0A367F429_9ACTN</name>
<dbReference type="Gene3D" id="3.20.170.20">
    <property type="entry name" value="Protein of unknown function DUF952"/>
    <property type="match status" value="1"/>
</dbReference>
<proteinExistence type="predicted"/>
<reference evidence="1 2" key="1">
    <citation type="submission" date="2018-06" db="EMBL/GenBank/DDBJ databases">
        <title>Streptomyces reniochalinae sp. nov. and Streptomyces diacarnus sp. nov. from marine sponges.</title>
        <authorList>
            <person name="Li L."/>
        </authorList>
    </citation>
    <scope>NUCLEOTIDE SEQUENCE [LARGE SCALE GENOMIC DNA]</scope>
    <source>
        <strain evidence="1 2">LHW50302</strain>
    </source>
</reference>
<dbReference type="OrthoDB" id="5638018at2"/>
<dbReference type="InterPro" id="IPR009297">
    <property type="entry name" value="DUF952"/>
</dbReference>
<dbReference type="RefSeq" id="WP_114013510.1">
    <property type="nucleotide sequence ID" value="NZ_QOIM01000018.1"/>
</dbReference>
<dbReference type="AlphaFoldDB" id="A0A367F429"/>
<organism evidence="1 2">
    <name type="scientific">Streptomyces reniochalinae</name>
    <dbReference type="NCBI Taxonomy" id="2250578"/>
    <lineage>
        <taxon>Bacteria</taxon>
        <taxon>Bacillati</taxon>
        <taxon>Actinomycetota</taxon>
        <taxon>Actinomycetes</taxon>
        <taxon>Kitasatosporales</taxon>
        <taxon>Streptomycetaceae</taxon>
        <taxon>Streptomyces</taxon>
    </lineage>
</organism>
<evidence type="ECO:0000313" key="1">
    <source>
        <dbReference type="EMBL" id="RCG25116.1"/>
    </source>
</evidence>
<dbReference type="EMBL" id="QOIM01000018">
    <property type="protein sequence ID" value="RCG25116.1"/>
    <property type="molecule type" value="Genomic_DNA"/>
</dbReference>
<protein>
    <submittedName>
        <fullName evidence="1">DUF952 domain-containing protein</fullName>
    </submittedName>
</protein>
<sequence length="106" mass="11838">MIFHVVPLDDWLLAPDRPYSPRVLAEDGFIPCTADEQHALAVADTRFRAAVGPVMALMIDEQRLDARVRWEPAPLIYGRVNRSAVAGMLEVRRDAEGRALALALWS</sequence>
<keyword evidence="2" id="KW-1185">Reference proteome</keyword>
<dbReference type="Pfam" id="PF06108">
    <property type="entry name" value="DUF952"/>
    <property type="match status" value="1"/>
</dbReference>
<comment type="caution">
    <text evidence="1">The sequence shown here is derived from an EMBL/GenBank/DDBJ whole genome shotgun (WGS) entry which is preliminary data.</text>
</comment>
<evidence type="ECO:0000313" key="2">
    <source>
        <dbReference type="Proteomes" id="UP000253507"/>
    </source>
</evidence>
<dbReference type="SUPFAM" id="SSF56399">
    <property type="entry name" value="ADP-ribosylation"/>
    <property type="match status" value="1"/>
</dbReference>
<dbReference type="Proteomes" id="UP000253507">
    <property type="component" value="Unassembled WGS sequence"/>
</dbReference>
<accession>A0A367F429</accession>